<dbReference type="Pfam" id="PF22016">
    <property type="entry name" value="DUF6933"/>
    <property type="match status" value="1"/>
</dbReference>
<dbReference type="Proteomes" id="UP001065549">
    <property type="component" value="Unassembled WGS sequence"/>
</dbReference>
<gene>
    <name evidence="2" type="ORF">OBO34_14875</name>
</gene>
<dbReference type="InterPro" id="IPR053864">
    <property type="entry name" value="DUF6933"/>
</dbReference>
<organism evidence="2 3">
    <name type="scientific">Hominibacterium faecale</name>
    <dbReference type="NCBI Taxonomy" id="2839743"/>
    <lineage>
        <taxon>Bacteria</taxon>
        <taxon>Bacillati</taxon>
        <taxon>Bacillota</taxon>
        <taxon>Clostridia</taxon>
        <taxon>Peptostreptococcales</taxon>
        <taxon>Anaerovoracaceae</taxon>
        <taxon>Hominibacterium</taxon>
    </lineage>
</organism>
<accession>A0A9J6QUY4</accession>
<reference evidence="2" key="1">
    <citation type="submission" date="2022-09" db="EMBL/GenBank/DDBJ databases">
        <title>Culturomic study of gut microbiota in children with autism spectrum disorder.</title>
        <authorList>
            <person name="Efimov B.A."/>
            <person name="Chaplin A.V."/>
            <person name="Sokolova S.R."/>
            <person name="Pikina A.P."/>
            <person name="Korzhanova M."/>
            <person name="Belova V."/>
            <person name="Korostin D."/>
        </authorList>
    </citation>
    <scope>NUCLEOTIDE SEQUENCE</scope>
    <source>
        <strain evidence="2">ASD5510</strain>
    </source>
</reference>
<keyword evidence="3" id="KW-1185">Reference proteome</keyword>
<comment type="caution">
    <text evidence="2">The sequence shown here is derived from an EMBL/GenBank/DDBJ whole genome shotgun (WGS) entry which is preliminary data.</text>
</comment>
<evidence type="ECO:0000259" key="1">
    <source>
        <dbReference type="Pfam" id="PF22016"/>
    </source>
</evidence>
<evidence type="ECO:0000313" key="2">
    <source>
        <dbReference type="EMBL" id="MCU7379628.1"/>
    </source>
</evidence>
<dbReference type="AlphaFoldDB" id="A0A9J6QUY4"/>
<feature type="domain" description="DUF6933" evidence="1">
    <location>
        <begin position="10"/>
        <end position="157"/>
    </location>
</feature>
<dbReference type="RefSeq" id="WP_148397626.1">
    <property type="nucleotide sequence ID" value="NZ_JAJAGH010000009.1"/>
</dbReference>
<name>A0A9J6QUY4_9FIRM</name>
<proteinExistence type="predicted"/>
<protein>
    <recommendedName>
        <fullName evidence="1">DUF6933 domain-containing protein</fullName>
    </recommendedName>
</protein>
<dbReference type="EMBL" id="JAOSHN010000006">
    <property type="protein sequence ID" value="MCU7379628.1"/>
    <property type="molecule type" value="Genomic_DNA"/>
</dbReference>
<evidence type="ECO:0000313" key="3">
    <source>
        <dbReference type="Proteomes" id="UP001065549"/>
    </source>
</evidence>
<sequence>MQLGITIPMERFFKMKKPPYGKKADDLFCWELHVIMLQGRPSLIGVNCGTRFSFVLCGIGPQDRDRLELLAEREICDSFLEAGLTEGEIEAYLDMAGAMEVTKTHGRSQVAYLNKAVELVLWNDIAVDGASARQPILNDILNRTPTKCTGDSELERPVDRLLEKLENL</sequence>